<protein>
    <recommendedName>
        <fullName evidence="2">Thermonuclease</fullName>
        <ecNumber evidence="1">3.1.31.1</ecNumber>
    </recommendedName>
    <alternativeName>
        <fullName evidence="7">Micrococcal nuclease</fullName>
    </alternativeName>
    <alternativeName>
        <fullName evidence="6">Staphylococcal nuclease</fullName>
    </alternativeName>
</protein>
<dbReference type="SMART" id="SM00318">
    <property type="entry name" value="SNc"/>
    <property type="match status" value="1"/>
</dbReference>
<evidence type="ECO:0000256" key="5">
    <source>
        <dbReference type="ARBA" id="ARBA00022801"/>
    </source>
</evidence>
<evidence type="ECO:0000256" key="6">
    <source>
        <dbReference type="ARBA" id="ARBA00030535"/>
    </source>
</evidence>
<evidence type="ECO:0000259" key="8">
    <source>
        <dbReference type="PROSITE" id="PS50830"/>
    </source>
</evidence>
<sequence>MNLLLLFLTLNFSPFQSDMPMIPATFDHAIDGDTVSLKINNRKKTVRLLLIDTPESKKPNTPVQPYALEAARYTESLVKTCDLSVQYDTKGKTDRYGRDLVYLYCGNTMINEQLVRQGYARVGYVYQQKDYLNRMLAAERKAKAERLKIWSLKGYVNIDGEGFNSSKEERQQETDIMLKIRESLHRILDAAIDGLIKGIKSAFTT</sequence>
<dbReference type="RefSeq" id="WP_015912309.1">
    <property type="nucleotide sequence ID" value="NZ_CP073801.1"/>
</dbReference>
<dbReference type="EMBL" id="PIXC01000013">
    <property type="protein sequence ID" value="PKE26057.1"/>
    <property type="molecule type" value="Genomic_DNA"/>
</dbReference>
<evidence type="ECO:0000256" key="7">
    <source>
        <dbReference type="ARBA" id="ARBA00031238"/>
    </source>
</evidence>
<dbReference type="SUPFAM" id="SSF50199">
    <property type="entry name" value="Staphylococcal nuclease"/>
    <property type="match status" value="1"/>
</dbReference>
<dbReference type="Pfam" id="PF00565">
    <property type="entry name" value="SNase"/>
    <property type="match status" value="1"/>
</dbReference>
<comment type="caution">
    <text evidence="9">The sequence shown here is derived from an EMBL/GenBank/DDBJ whole genome shotgun (WGS) entry which is preliminary data.</text>
</comment>
<dbReference type="InterPro" id="IPR035437">
    <property type="entry name" value="SNase_OB-fold_sf"/>
</dbReference>
<dbReference type="PROSITE" id="PS50830">
    <property type="entry name" value="TNASE_3"/>
    <property type="match status" value="1"/>
</dbReference>
<dbReference type="InterPro" id="IPR016071">
    <property type="entry name" value="Staphylococal_nuclease_OB-fold"/>
</dbReference>
<dbReference type="PANTHER" id="PTHR12302">
    <property type="entry name" value="EBNA2 BINDING PROTEIN P100"/>
    <property type="match status" value="1"/>
</dbReference>
<organism evidence="9 10">
    <name type="scientific">Macrococcoides caseolyticum</name>
    <dbReference type="NCBI Taxonomy" id="69966"/>
    <lineage>
        <taxon>Bacteria</taxon>
        <taxon>Bacillati</taxon>
        <taxon>Bacillota</taxon>
        <taxon>Bacilli</taxon>
        <taxon>Bacillales</taxon>
        <taxon>Staphylococcaceae</taxon>
        <taxon>Macrococcoides</taxon>
    </lineage>
</organism>
<dbReference type="InterPro" id="IPR002071">
    <property type="entry name" value="Thermonucl_AS"/>
</dbReference>
<keyword evidence="3" id="KW-0540">Nuclease</keyword>
<accession>A0A855H2Z2</accession>
<evidence type="ECO:0000313" key="9">
    <source>
        <dbReference type="EMBL" id="PKE26057.1"/>
    </source>
</evidence>
<dbReference type="EC" id="3.1.31.1" evidence="1"/>
<dbReference type="PROSITE" id="PS01123">
    <property type="entry name" value="TNASE_1"/>
    <property type="match status" value="1"/>
</dbReference>
<keyword evidence="5" id="KW-0378">Hydrolase</keyword>
<dbReference type="OMA" id="CITSFVF"/>
<evidence type="ECO:0000313" key="10">
    <source>
        <dbReference type="Proteomes" id="UP000233482"/>
    </source>
</evidence>
<reference evidence="9 10" key="1">
    <citation type="submission" date="2017-12" db="EMBL/GenBank/DDBJ databases">
        <title>Genomics of Macrococcus caseolyticus.</title>
        <authorList>
            <person name="MacFadyen A.C."/>
            <person name="Paterson G.K."/>
        </authorList>
    </citation>
    <scope>NUCLEOTIDE SEQUENCE [LARGE SCALE GENOMIC DNA]</scope>
    <source>
        <strain evidence="9 10">5788_EF188</strain>
    </source>
</reference>
<gene>
    <name evidence="9" type="ORF">CW686_06805</name>
</gene>
<dbReference type="GO" id="GO:0003676">
    <property type="term" value="F:nucleic acid binding"/>
    <property type="evidence" value="ECO:0007669"/>
    <property type="project" value="InterPro"/>
</dbReference>
<name>A0A855H2Z2_9STAP</name>
<evidence type="ECO:0000256" key="2">
    <source>
        <dbReference type="ARBA" id="ARBA00016676"/>
    </source>
</evidence>
<keyword evidence="4" id="KW-0255">Endonuclease</keyword>
<dbReference type="GO" id="GO:1990599">
    <property type="term" value="F:3' overhang single-stranded DNA endodeoxyribonuclease activity"/>
    <property type="evidence" value="ECO:0007669"/>
    <property type="project" value="UniProtKB-EC"/>
</dbReference>
<evidence type="ECO:0000256" key="3">
    <source>
        <dbReference type="ARBA" id="ARBA00022722"/>
    </source>
</evidence>
<dbReference type="Gene3D" id="2.40.50.90">
    <property type="match status" value="1"/>
</dbReference>
<dbReference type="Proteomes" id="UP000233482">
    <property type="component" value="Unassembled WGS sequence"/>
</dbReference>
<dbReference type="PANTHER" id="PTHR12302:SF3">
    <property type="entry name" value="SERINE_THREONINE-PROTEIN KINASE 31"/>
    <property type="match status" value="1"/>
</dbReference>
<proteinExistence type="predicted"/>
<feature type="domain" description="TNase-like" evidence="8">
    <location>
        <begin position="20"/>
        <end position="152"/>
    </location>
</feature>
<evidence type="ECO:0000256" key="4">
    <source>
        <dbReference type="ARBA" id="ARBA00022759"/>
    </source>
</evidence>
<dbReference type="AlphaFoldDB" id="A0A855H2Z2"/>
<evidence type="ECO:0000256" key="1">
    <source>
        <dbReference type="ARBA" id="ARBA00011942"/>
    </source>
</evidence>